<feature type="transmembrane region" description="Helical" evidence="1">
    <location>
        <begin position="102"/>
        <end position="119"/>
    </location>
</feature>
<dbReference type="InterPro" id="IPR013783">
    <property type="entry name" value="Ig-like_fold"/>
</dbReference>
<gene>
    <name evidence="2" type="ORF">UR52_C0022G0007</name>
</gene>
<dbReference type="PANTHER" id="PTHR34475:SF1">
    <property type="entry name" value="CYTOSKELETON PROTEIN RODZ"/>
    <property type="match status" value="1"/>
</dbReference>
<dbReference type="AlphaFoldDB" id="A0A0G0D4D4"/>
<dbReference type="Pfam" id="PF09136">
    <property type="entry name" value="Glucodextran_B"/>
    <property type="match status" value="1"/>
</dbReference>
<dbReference type="EMBL" id="LBPN01000022">
    <property type="protein sequence ID" value="KKP58100.1"/>
    <property type="molecule type" value="Genomic_DNA"/>
</dbReference>
<keyword evidence="1" id="KW-0472">Membrane</keyword>
<sequence length="210" mass="23835">MRTIGQILQDERLKRGFTLEQVEKATKIRARHVTHIEADDFNKLPPSPYIEGFIKNYSEFLSLKSATILALFRRQYAQIKKQQPKIIEEPLTDEVKLTPNKAILGFVVLLVIGLSVYFYKQFKDLHAPPPLLVISPKEELVIKNPSISVYGDTDRDATLTINNEPILVTSDGKFFKDINLDLGNNTIVIEAKNRGGETTTVIRKVTRLTN</sequence>
<keyword evidence="1" id="KW-1133">Transmembrane helix</keyword>
<name>A0A0G0D4D4_9BACT</name>
<dbReference type="Proteomes" id="UP000034176">
    <property type="component" value="Unassembled WGS sequence"/>
</dbReference>
<protein>
    <recommendedName>
        <fullName evidence="4">HTH cro/C1-type domain-containing protein</fullName>
    </recommendedName>
</protein>
<dbReference type="Gene3D" id="1.10.260.40">
    <property type="entry name" value="lambda repressor-like DNA-binding domains"/>
    <property type="match status" value="1"/>
</dbReference>
<evidence type="ECO:0000313" key="2">
    <source>
        <dbReference type="EMBL" id="KKP58100.1"/>
    </source>
</evidence>
<organism evidence="2 3">
    <name type="scientific">Candidatus Gottesmanbacteria bacterium GW2011_GWA1_34_13</name>
    <dbReference type="NCBI Taxonomy" id="1618434"/>
    <lineage>
        <taxon>Bacteria</taxon>
        <taxon>Candidatus Gottesmaniibacteriota</taxon>
    </lineage>
</organism>
<comment type="caution">
    <text evidence="2">The sequence shown here is derived from an EMBL/GenBank/DDBJ whole genome shotgun (WGS) entry which is preliminary data.</text>
</comment>
<dbReference type="Gene3D" id="2.60.40.10">
    <property type="entry name" value="Immunoglobulins"/>
    <property type="match status" value="1"/>
</dbReference>
<dbReference type="InterPro" id="IPR010982">
    <property type="entry name" value="Lambda_DNA-bd_dom_sf"/>
</dbReference>
<dbReference type="PANTHER" id="PTHR34475">
    <property type="match status" value="1"/>
</dbReference>
<dbReference type="InterPro" id="IPR050400">
    <property type="entry name" value="Bact_Cytoskel_RodZ"/>
</dbReference>
<evidence type="ECO:0000313" key="3">
    <source>
        <dbReference type="Proteomes" id="UP000034176"/>
    </source>
</evidence>
<dbReference type="Pfam" id="PF13413">
    <property type="entry name" value="HTH_25"/>
    <property type="match status" value="1"/>
</dbReference>
<dbReference type="GO" id="GO:0003677">
    <property type="term" value="F:DNA binding"/>
    <property type="evidence" value="ECO:0007669"/>
    <property type="project" value="InterPro"/>
</dbReference>
<evidence type="ECO:0000256" key="1">
    <source>
        <dbReference type="SAM" id="Phobius"/>
    </source>
</evidence>
<dbReference type="STRING" id="1618434.UR52_C0022G0007"/>
<accession>A0A0G0D4D4</accession>
<reference evidence="2 3" key="1">
    <citation type="journal article" date="2015" name="Nature">
        <title>rRNA introns, odd ribosomes, and small enigmatic genomes across a large radiation of phyla.</title>
        <authorList>
            <person name="Brown C.T."/>
            <person name="Hug L.A."/>
            <person name="Thomas B.C."/>
            <person name="Sharon I."/>
            <person name="Castelle C.J."/>
            <person name="Singh A."/>
            <person name="Wilkins M.J."/>
            <person name="Williams K.H."/>
            <person name="Banfield J.F."/>
        </authorList>
    </citation>
    <scope>NUCLEOTIDE SEQUENCE [LARGE SCALE GENOMIC DNA]</scope>
</reference>
<evidence type="ECO:0008006" key="4">
    <source>
        <dbReference type="Google" id="ProtNLM"/>
    </source>
</evidence>
<keyword evidence="1" id="KW-0812">Transmembrane</keyword>
<proteinExistence type="predicted"/>